<organism evidence="1">
    <name type="scientific">marine sediment metagenome</name>
    <dbReference type="NCBI Taxonomy" id="412755"/>
    <lineage>
        <taxon>unclassified sequences</taxon>
        <taxon>metagenomes</taxon>
        <taxon>ecological metagenomes</taxon>
    </lineage>
</organism>
<dbReference type="EMBL" id="BART01035455">
    <property type="protein sequence ID" value="GAH14672.1"/>
    <property type="molecule type" value="Genomic_DNA"/>
</dbReference>
<name>X1D3A9_9ZZZZ</name>
<reference evidence="1" key="1">
    <citation type="journal article" date="2014" name="Front. Microbiol.">
        <title>High frequency of phylogenetically diverse reductive dehalogenase-homologous genes in deep subseafloor sedimentary metagenomes.</title>
        <authorList>
            <person name="Kawai M."/>
            <person name="Futagami T."/>
            <person name="Toyoda A."/>
            <person name="Takaki Y."/>
            <person name="Nishi S."/>
            <person name="Hori S."/>
            <person name="Arai W."/>
            <person name="Tsubouchi T."/>
            <person name="Morono Y."/>
            <person name="Uchiyama I."/>
            <person name="Ito T."/>
            <person name="Fujiyama A."/>
            <person name="Inagaki F."/>
            <person name="Takami H."/>
        </authorList>
    </citation>
    <scope>NUCLEOTIDE SEQUENCE</scope>
    <source>
        <strain evidence="1">Expedition CK06-06</strain>
    </source>
</reference>
<feature type="non-terminal residue" evidence="1">
    <location>
        <position position="1"/>
    </location>
</feature>
<accession>X1D3A9</accession>
<dbReference type="AlphaFoldDB" id="X1D3A9"/>
<comment type="caution">
    <text evidence="1">The sequence shown here is derived from an EMBL/GenBank/DDBJ whole genome shotgun (WGS) entry which is preliminary data.</text>
</comment>
<proteinExistence type="predicted"/>
<protein>
    <submittedName>
        <fullName evidence="1">Uncharacterized protein</fullName>
    </submittedName>
</protein>
<evidence type="ECO:0000313" key="1">
    <source>
        <dbReference type="EMBL" id="GAH14672.1"/>
    </source>
</evidence>
<gene>
    <name evidence="1" type="ORF">S01H4_60211</name>
</gene>
<sequence length="125" mass="14783">NLEGYKPASDSFFFLGLLKLLDKDIDFSIIREPYLKELKNIELSNGFRNESITETARILLSLVLLDLNDKELNVIPELLNFLNQNITMFKNEDKINEFDWKNDKIAFKVELRMLFWLLLAFSQYT</sequence>